<evidence type="ECO:0000313" key="4">
    <source>
        <dbReference type="EMBL" id="KAA5603876.1"/>
    </source>
</evidence>
<dbReference type="InterPro" id="IPR009003">
    <property type="entry name" value="Peptidase_S1_PA"/>
</dbReference>
<dbReference type="Gene3D" id="2.40.10.120">
    <property type="match status" value="1"/>
</dbReference>
<dbReference type="GO" id="GO:0004252">
    <property type="term" value="F:serine-type endopeptidase activity"/>
    <property type="evidence" value="ECO:0007669"/>
    <property type="project" value="InterPro"/>
</dbReference>
<protein>
    <submittedName>
        <fullName evidence="4">Trypsin-like serine protease</fullName>
    </submittedName>
</protein>
<dbReference type="GO" id="GO:0006508">
    <property type="term" value="P:proteolysis"/>
    <property type="evidence" value="ECO:0007669"/>
    <property type="project" value="UniProtKB-KW"/>
</dbReference>
<dbReference type="AlphaFoldDB" id="A0A5M6I6P1"/>
<evidence type="ECO:0000256" key="1">
    <source>
        <dbReference type="ARBA" id="ARBA00022670"/>
    </source>
</evidence>
<comment type="caution">
    <text evidence="4">The sequence shown here is derived from an EMBL/GenBank/DDBJ whole genome shotgun (WGS) entry which is preliminary data.</text>
</comment>
<dbReference type="PRINTS" id="PR00834">
    <property type="entry name" value="PROTEASES2C"/>
</dbReference>
<accession>A0A5M6I6P1</accession>
<dbReference type="SUPFAM" id="SSF50494">
    <property type="entry name" value="Trypsin-like serine proteases"/>
    <property type="match status" value="1"/>
</dbReference>
<feature type="region of interest" description="Disordered" evidence="3">
    <location>
        <begin position="1"/>
        <end position="41"/>
    </location>
</feature>
<name>A0A5M6I6P1_9PROT</name>
<organism evidence="4 5">
    <name type="scientific">Roseospira marina</name>
    <dbReference type="NCBI Taxonomy" id="140057"/>
    <lineage>
        <taxon>Bacteria</taxon>
        <taxon>Pseudomonadati</taxon>
        <taxon>Pseudomonadota</taxon>
        <taxon>Alphaproteobacteria</taxon>
        <taxon>Rhodospirillales</taxon>
        <taxon>Rhodospirillaceae</taxon>
        <taxon>Roseospira</taxon>
    </lineage>
</organism>
<dbReference type="Pfam" id="PF13365">
    <property type="entry name" value="Trypsin_2"/>
    <property type="match status" value="1"/>
</dbReference>
<reference evidence="4 5" key="1">
    <citation type="submission" date="2019-09" db="EMBL/GenBank/DDBJ databases">
        <title>Genome sequence of Roseospira marina, one of the more divergent members of the non-sulfur purple photosynthetic bacterial family, the Rhodospirillaceae.</title>
        <authorList>
            <person name="Meyer T."/>
            <person name="Kyndt J."/>
        </authorList>
    </citation>
    <scope>NUCLEOTIDE SEQUENCE [LARGE SCALE GENOMIC DNA]</scope>
    <source>
        <strain evidence="4 5">DSM 15113</strain>
    </source>
</reference>
<dbReference type="OrthoDB" id="7355124at2"/>
<dbReference type="PANTHER" id="PTHR43343:SF3">
    <property type="entry name" value="PROTEASE DO-LIKE 8, CHLOROPLASTIC"/>
    <property type="match status" value="1"/>
</dbReference>
<dbReference type="InterPro" id="IPR001940">
    <property type="entry name" value="Peptidase_S1C"/>
</dbReference>
<sequence length="614" mass="62879">MNRTVGRAKMGSEQKRRGAHARKGLSESTSGAALHHDGRTNRVRRGWRGGVLAAALLAACAGPVPLHEVPPRPEVPPLTPAQQAAVGTVALADVAVSADAETGRCRLDAVCGPGGPVRPWSESRDVTEPLRTVFRATLGETLGFRVAGDPDDLFGYARAHADAEFQLAARFRSVRYDLCREVNLLGFPVGTSGAASADIAVQLLDQKTGQVAYQTRVTARATLDDPLGSGAEERLRAAVFADALHRLAADNGFRRALVSGIPSHDALRRAEGVPAPGPYGALPSTADGWGAAWSAGASPGVHPTASYGTPTAYAGFGGGGLSAPSAAFATGSPGGLTLSGPPLFAEPLALNVEQVRAATVTVLGMAGHGSGFFLTRDGWVLTNAHVVAGGDVFRLRLVDGREVWARVERRHPRRDVALLKAIGQGFAALPLRPTLAQASETAYAIGTPRNRGLGQSVSQGIISAYRPQGLDGLDVYQATTPIHPGNSGGPLVDAWGNVVALAVAMLSDSRQGVGFFIPVHDAVRHVGVRVINPMPGQMRGPAVAVAPPVGFAGPPPSSAAHPGASYPGPSYPGAAPAGYPAGSPYPSLPPSAGAGPCGGGPCPSGAYGAGYARY</sequence>
<dbReference type="Proteomes" id="UP000324065">
    <property type="component" value="Unassembled WGS sequence"/>
</dbReference>
<dbReference type="PANTHER" id="PTHR43343">
    <property type="entry name" value="PEPTIDASE S12"/>
    <property type="match status" value="1"/>
</dbReference>
<gene>
    <name evidence="4" type="ORF">F1188_18710</name>
</gene>
<keyword evidence="1 4" id="KW-0645">Protease</keyword>
<evidence type="ECO:0000256" key="2">
    <source>
        <dbReference type="ARBA" id="ARBA00022801"/>
    </source>
</evidence>
<dbReference type="InterPro" id="IPR051201">
    <property type="entry name" value="Chloro_Bact_Ser_Proteases"/>
</dbReference>
<evidence type="ECO:0000256" key="3">
    <source>
        <dbReference type="SAM" id="MobiDB-lite"/>
    </source>
</evidence>
<evidence type="ECO:0000313" key="5">
    <source>
        <dbReference type="Proteomes" id="UP000324065"/>
    </source>
</evidence>
<keyword evidence="2" id="KW-0378">Hydrolase</keyword>
<keyword evidence="5" id="KW-1185">Reference proteome</keyword>
<proteinExistence type="predicted"/>
<dbReference type="EMBL" id="VWPJ01000028">
    <property type="protein sequence ID" value="KAA5603876.1"/>
    <property type="molecule type" value="Genomic_DNA"/>
</dbReference>